<protein>
    <submittedName>
        <fullName evidence="1">Uncharacterized protein</fullName>
    </submittedName>
</protein>
<keyword evidence="2" id="KW-1185">Reference proteome</keyword>
<organism evidence="1 2">
    <name type="scientific">Listeria rustica</name>
    <dbReference type="NCBI Taxonomy" id="2713503"/>
    <lineage>
        <taxon>Bacteria</taxon>
        <taxon>Bacillati</taxon>
        <taxon>Bacillota</taxon>
        <taxon>Bacilli</taxon>
        <taxon>Bacillales</taxon>
        <taxon>Listeriaceae</taxon>
        <taxon>Listeria</taxon>
    </lineage>
</organism>
<evidence type="ECO:0000313" key="2">
    <source>
        <dbReference type="Proteomes" id="UP000548787"/>
    </source>
</evidence>
<sequence>MLKIGDTIQLIEKVEDMQLEVYGYYEVFDIMFDGAFIYILDGFGVYKVPSDAIQAI</sequence>
<dbReference type="AlphaFoldDB" id="A0A7W1YFH0"/>
<reference evidence="1 2" key="1">
    <citation type="submission" date="2020-05" db="EMBL/GenBank/DDBJ databases">
        <authorList>
            <person name="Carlin C.R."/>
        </authorList>
    </citation>
    <scope>NUCLEOTIDE SEQUENCE [LARGE SCALE GENOMIC DNA]</scope>
    <source>
        <strain evidence="1 2">FSL W9-0585</strain>
    </source>
</reference>
<reference evidence="1 2" key="2">
    <citation type="submission" date="2020-08" db="EMBL/GenBank/DDBJ databases">
        <title>Listeria ohnekaius sp. nov. and Listeria portnoyii sp. nov. isolated from non-agricultural and natural environments.</title>
        <authorList>
            <person name="Weller D."/>
            <person name="Belias A.M."/>
            <person name="Liao J."/>
            <person name="Guo S."/>
            <person name="Orsi R.H."/>
            <person name="Wiedmann M."/>
        </authorList>
    </citation>
    <scope>NUCLEOTIDE SEQUENCE [LARGE SCALE GENOMIC DNA]</scope>
    <source>
        <strain evidence="1 2">FSL W9-0585</strain>
    </source>
</reference>
<comment type="caution">
    <text evidence="1">The sequence shown here is derived from an EMBL/GenBank/DDBJ whole genome shotgun (WGS) entry which is preliminary data.</text>
</comment>
<name>A0A7W1YFH0_9LIST</name>
<dbReference type="RefSeq" id="WP_181675786.1">
    <property type="nucleotide sequence ID" value="NZ_JABJVM010000003.1"/>
</dbReference>
<evidence type="ECO:0000313" key="1">
    <source>
        <dbReference type="EMBL" id="MBA3925564.1"/>
    </source>
</evidence>
<dbReference type="Proteomes" id="UP000548787">
    <property type="component" value="Unassembled WGS sequence"/>
</dbReference>
<proteinExistence type="predicted"/>
<gene>
    <name evidence="1" type="ORF">HPK16_04330</name>
</gene>
<dbReference type="EMBL" id="JABJVM010000003">
    <property type="protein sequence ID" value="MBA3925564.1"/>
    <property type="molecule type" value="Genomic_DNA"/>
</dbReference>
<accession>A0A7W1YFH0</accession>